<gene>
    <name evidence="2" type="primary">yggX</name>
    <name evidence="2" type="ordered locus">BVAF_249</name>
</gene>
<dbReference type="STRING" id="859654.BVAF_249"/>
<dbReference type="Gene3D" id="1.10.3880.10">
    <property type="entry name" value="Fe(II) trafficking protein YggX"/>
    <property type="match status" value="1"/>
</dbReference>
<dbReference type="Proteomes" id="UP000007464">
    <property type="component" value="Chromosome"/>
</dbReference>
<organism evidence="2 3">
    <name type="scientific">Blochmanniella vafra (strain BVAF)</name>
    <dbReference type="NCBI Taxonomy" id="859654"/>
    <lineage>
        <taxon>Bacteria</taxon>
        <taxon>Pseudomonadati</taxon>
        <taxon>Pseudomonadota</taxon>
        <taxon>Gammaproteobacteria</taxon>
        <taxon>Enterobacterales</taxon>
        <taxon>Enterobacteriaceae</taxon>
        <taxon>ant endosymbionts</taxon>
        <taxon>Candidatus Blochmanniella</taxon>
    </lineage>
</organism>
<dbReference type="KEGG" id="bva:BVAF_249"/>
<dbReference type="EMBL" id="CP002189">
    <property type="protein sequence ID" value="ADV33647.1"/>
    <property type="molecule type" value="Genomic_DNA"/>
</dbReference>
<dbReference type="PANTHER" id="PTHR36965">
    <property type="entry name" value="FE(2+)-TRAFFICKING PROTEIN-RELATED"/>
    <property type="match status" value="1"/>
</dbReference>
<dbReference type="GO" id="GO:0005506">
    <property type="term" value="F:iron ion binding"/>
    <property type="evidence" value="ECO:0007669"/>
    <property type="project" value="InterPro"/>
</dbReference>
<keyword evidence="1" id="KW-0408">Iron</keyword>
<evidence type="ECO:0000313" key="2">
    <source>
        <dbReference type="EMBL" id="ADV33647.1"/>
    </source>
</evidence>
<evidence type="ECO:0000313" key="3">
    <source>
        <dbReference type="Proteomes" id="UP000007464"/>
    </source>
</evidence>
<dbReference type="PIRSF" id="PIRSF029827">
    <property type="entry name" value="Fe_traffic_YggX"/>
    <property type="match status" value="1"/>
</dbReference>
<dbReference type="InterPro" id="IPR007457">
    <property type="entry name" value="Fe_traffick_prot_YggX"/>
</dbReference>
<dbReference type="Pfam" id="PF04362">
    <property type="entry name" value="Iron_traffic"/>
    <property type="match status" value="1"/>
</dbReference>
<proteinExistence type="predicted"/>
<sequence length="78" mass="9469">MTRTIYCVFLKKYSVGLDSFYFPGELGKRIYDNISKEAWKQWQDQQTILINENKLNMLYAKDRLFLIQKMKEFLFTKS</sequence>
<keyword evidence="3" id="KW-1185">Reference proteome</keyword>
<dbReference type="GO" id="GO:0034599">
    <property type="term" value="P:cellular response to oxidative stress"/>
    <property type="evidence" value="ECO:0007669"/>
    <property type="project" value="TreeGrafter"/>
</dbReference>
<accession>E8Q631</accession>
<evidence type="ECO:0000256" key="1">
    <source>
        <dbReference type="ARBA" id="ARBA00023004"/>
    </source>
</evidence>
<dbReference type="AlphaFoldDB" id="E8Q631"/>
<dbReference type="InterPro" id="IPR036766">
    <property type="entry name" value="Fe_traffick_prot_YggX_sf"/>
</dbReference>
<dbReference type="RefSeq" id="WP_013516572.1">
    <property type="nucleotide sequence ID" value="NC_014909.2"/>
</dbReference>
<dbReference type="PANTHER" id="PTHR36965:SF1">
    <property type="entry name" value="FE(2+)-TRAFFICKING PROTEIN-RELATED"/>
    <property type="match status" value="1"/>
</dbReference>
<name>E8Q631_BLOVB</name>
<protein>
    <submittedName>
        <fullName evidence="2">Fe(2+)-trafficking protein</fullName>
    </submittedName>
</protein>
<dbReference type="NCBIfam" id="NF003817">
    <property type="entry name" value="PRK05408.1"/>
    <property type="match status" value="1"/>
</dbReference>
<dbReference type="HOGENOM" id="CLU_170994_0_0_6"/>
<reference evidence="2 3" key="1">
    <citation type="journal article" date="2010" name="BMC Genomics">
        <title>Unprecedented loss of ammonia assimilation capability in a urease-encoding bacterial mutualist.</title>
        <authorList>
            <person name="Williams L.E."/>
            <person name="Wernegreen J.J."/>
        </authorList>
    </citation>
    <scope>NUCLEOTIDE SEQUENCE [LARGE SCALE GENOMIC DNA]</scope>
    <source>
        <strain evidence="2 3">BVAF</strain>
    </source>
</reference>
<dbReference type="SUPFAM" id="SSF111148">
    <property type="entry name" value="YggX-like"/>
    <property type="match status" value="1"/>
</dbReference>
<dbReference type="OrthoDB" id="9804318at2"/>
<dbReference type="GO" id="GO:0005829">
    <property type="term" value="C:cytosol"/>
    <property type="evidence" value="ECO:0007669"/>
    <property type="project" value="TreeGrafter"/>
</dbReference>